<gene>
    <name evidence="1" type="ORF">AMD02_04760</name>
</gene>
<dbReference type="RefSeq" id="WP_053430603.1">
    <property type="nucleotide sequence ID" value="NZ_CP040441.1"/>
</dbReference>
<organism evidence="1">
    <name type="scientific">Halalkalibacterium halodurans</name>
    <name type="common">Bacillus halodurans</name>
    <dbReference type="NCBI Taxonomy" id="86665"/>
    <lineage>
        <taxon>Bacteria</taxon>
        <taxon>Bacillati</taxon>
        <taxon>Bacillota</taxon>
        <taxon>Bacilli</taxon>
        <taxon>Bacillales</taxon>
        <taxon>Bacillaceae</taxon>
        <taxon>Halalkalibacterium (ex Joshi et al. 2022)</taxon>
    </lineage>
</organism>
<proteinExistence type="predicted"/>
<reference evidence="1" key="1">
    <citation type="submission" date="2015-08" db="EMBL/GenBank/DDBJ databases">
        <title>Complete DNA Sequence of Pseudomonas syringae pv. actinidiae, the Causal Agent of Kiwifruit Canker Disease.</title>
        <authorList>
            <person name="Rikkerink E.H.A."/>
            <person name="Fineran P.C."/>
        </authorList>
    </citation>
    <scope>NUCLEOTIDE SEQUENCE</scope>
    <source>
        <strain evidence="1">DSM 13666</strain>
    </source>
</reference>
<protein>
    <submittedName>
        <fullName evidence="1">Uncharacterized protein</fullName>
    </submittedName>
</protein>
<dbReference type="AlphaFoldDB" id="A0A0M0KHH3"/>
<dbReference type="GeneID" id="87598519"/>
<comment type="caution">
    <text evidence="1">The sequence shown here is derived from an EMBL/GenBank/DDBJ whole genome shotgun (WGS) entry which is preliminary data.</text>
</comment>
<accession>A0A0M0KHH3</accession>
<name>A0A0M0KHH3_ALKHA</name>
<sequence length="97" mass="10953">MDVSFVRDYINLVDHLSDALLLVDKTYEFIGMSAEEWGRLSSQEKRGYLQTMADDVIYALGAMQKVRVGESIISYEHPAQAIIVNSANHVAHVIRLK</sequence>
<dbReference type="EMBL" id="LILD01000001">
    <property type="protein sequence ID" value="KOO38249.1"/>
    <property type="molecule type" value="Genomic_DNA"/>
</dbReference>
<evidence type="ECO:0000313" key="1">
    <source>
        <dbReference type="EMBL" id="KOO38249.1"/>
    </source>
</evidence>
<accession>A0A4Y7WSJ8</accession>
<dbReference type="PATRIC" id="fig|136160.3.peg.1227"/>